<name>A0A7I9YHJ1_MYCBU</name>
<sequence length="451" mass="47349">MRNRIHQVEQAAAPIINQAGQVTLQARADMEKVRQAWAADKALLAPMRFSLAGRLALLAAGQRRIAEAVDVIKHAMGEFTMLSQRLGGVGGDLPLQPAPGLPAVPPQGVLNLGPIAGTGADPGVPGMGATDLGEIVRLPDGRLVSVFGDSFTGDKVGEGEHYRSVAVPITGFDELGKPIYGEPFNLPGGPGSPNVLFPPPPEALALDPNMNTLPGGSIVVNGKTYMMVSGTSGLKPNAGSWLVEVTNDPAAGWQPVPGSWRPWQPGNVMGAPSQISGYQSSKDGMVYIAANSFDRSQGVSMFRVDPANAADRGAWQPWTGSGWGTPTEAPVSVSGQQTYGELSFREVDGRPVLSAFNSTPGVYEVQVRVGDNPVDIFNSANSPIVAAQTGIEGTPNYVWQPYGGFIMPGSTLDNLNLLVSQWDTRVDPASGVPFGAPYNTQQIIVNAAPPR</sequence>
<comment type="caution">
    <text evidence="2">The sequence shown here is derived from an EMBL/GenBank/DDBJ whole genome shotgun (WGS) entry which is preliminary data.</text>
</comment>
<dbReference type="EMBL" id="BLKZ01000001">
    <property type="protein sequence ID" value="GFG88151.1"/>
    <property type="molecule type" value="Genomic_DNA"/>
</dbReference>
<accession>A0A7I9YHJ1</accession>
<dbReference type="Proteomes" id="UP000465360">
    <property type="component" value="Unassembled WGS sequence"/>
</dbReference>
<dbReference type="Pfam" id="PF13810">
    <property type="entry name" value="DUF4185"/>
    <property type="match status" value="1"/>
</dbReference>
<organism evidence="2 3">
    <name type="scientific">Mycobacterium bourgelatii</name>
    <dbReference type="NCBI Taxonomy" id="1273442"/>
    <lineage>
        <taxon>Bacteria</taxon>
        <taxon>Bacillati</taxon>
        <taxon>Actinomycetota</taxon>
        <taxon>Actinomycetes</taxon>
        <taxon>Mycobacteriales</taxon>
        <taxon>Mycobacteriaceae</taxon>
        <taxon>Mycobacterium</taxon>
    </lineage>
</organism>
<evidence type="ECO:0000313" key="2">
    <source>
        <dbReference type="EMBL" id="GFG88151.1"/>
    </source>
</evidence>
<feature type="domain" description="DUF4185" evidence="1">
    <location>
        <begin position="126"/>
        <end position="440"/>
    </location>
</feature>
<keyword evidence="3" id="KW-1185">Reference proteome</keyword>
<reference evidence="2 3" key="1">
    <citation type="journal article" date="2019" name="Emerg. Microbes Infect.">
        <title>Comprehensive subspecies identification of 175 nontuberculous mycobacteria species based on 7547 genomic profiles.</title>
        <authorList>
            <person name="Matsumoto Y."/>
            <person name="Kinjo T."/>
            <person name="Motooka D."/>
            <person name="Nabeya D."/>
            <person name="Jung N."/>
            <person name="Uechi K."/>
            <person name="Horii T."/>
            <person name="Iida T."/>
            <person name="Fujita J."/>
            <person name="Nakamura S."/>
        </authorList>
    </citation>
    <scope>NUCLEOTIDE SEQUENCE [LARGE SCALE GENOMIC DNA]</scope>
    <source>
        <strain evidence="2 3">JCM 30725</strain>
    </source>
</reference>
<dbReference type="InterPro" id="IPR025442">
    <property type="entry name" value="DUF4185"/>
</dbReference>
<evidence type="ECO:0000313" key="3">
    <source>
        <dbReference type="Proteomes" id="UP000465360"/>
    </source>
</evidence>
<dbReference type="AlphaFoldDB" id="A0A7I9YHJ1"/>
<evidence type="ECO:0000259" key="1">
    <source>
        <dbReference type="Pfam" id="PF13810"/>
    </source>
</evidence>
<gene>
    <name evidence="2" type="ORF">MBOU_01930</name>
</gene>
<proteinExistence type="predicted"/>
<protein>
    <recommendedName>
        <fullName evidence="1">DUF4185 domain-containing protein</fullName>
    </recommendedName>
</protein>